<dbReference type="InterPro" id="IPR013216">
    <property type="entry name" value="Methyltransf_11"/>
</dbReference>
<evidence type="ECO:0000313" key="3">
    <source>
        <dbReference type="Proteomes" id="UP000199427"/>
    </source>
</evidence>
<evidence type="ECO:0000259" key="1">
    <source>
        <dbReference type="Pfam" id="PF08241"/>
    </source>
</evidence>
<proteinExistence type="predicted"/>
<name>A0A1H9MF28_9BACI</name>
<dbReference type="GO" id="GO:0008757">
    <property type="term" value="F:S-adenosylmethionine-dependent methyltransferase activity"/>
    <property type="evidence" value="ECO:0007669"/>
    <property type="project" value="InterPro"/>
</dbReference>
<keyword evidence="2" id="KW-0489">Methyltransferase</keyword>
<dbReference type="Gene3D" id="3.40.50.150">
    <property type="entry name" value="Vaccinia Virus protein VP39"/>
    <property type="match status" value="1"/>
</dbReference>
<keyword evidence="3" id="KW-1185">Reference proteome</keyword>
<accession>A0A1H9MF28</accession>
<protein>
    <submittedName>
        <fullName evidence="2">Methyltransferase domain-containing protein</fullName>
    </submittedName>
</protein>
<sequence length="150" mass="17782">MQLSPIVYDSFVRQRWLTKKYIHQYIMDHCELESKHVLDFGSGTGANCTLVSPEYYIGLDPDEKRVNFANKKYPDHRFNVMAQDQIPIPNHSIDLIMIIAVLHHIPLNKLELYIDFCIFHIPVRIIILTITEYVFNFPNNTKWMFFLHIT</sequence>
<organism evidence="2 3">
    <name type="scientific">Piscibacillus halophilus</name>
    <dbReference type="NCBI Taxonomy" id="571933"/>
    <lineage>
        <taxon>Bacteria</taxon>
        <taxon>Bacillati</taxon>
        <taxon>Bacillota</taxon>
        <taxon>Bacilli</taxon>
        <taxon>Bacillales</taxon>
        <taxon>Bacillaceae</taxon>
        <taxon>Piscibacillus</taxon>
    </lineage>
</organism>
<dbReference type="OrthoDB" id="9772751at2"/>
<dbReference type="CDD" id="cd02440">
    <property type="entry name" value="AdoMet_MTases"/>
    <property type="match status" value="1"/>
</dbReference>
<feature type="domain" description="Methyltransferase type 11" evidence="1">
    <location>
        <begin position="38"/>
        <end position="106"/>
    </location>
</feature>
<dbReference type="Proteomes" id="UP000199427">
    <property type="component" value="Unassembled WGS sequence"/>
</dbReference>
<dbReference type="GO" id="GO:0032259">
    <property type="term" value="P:methylation"/>
    <property type="evidence" value="ECO:0007669"/>
    <property type="project" value="UniProtKB-KW"/>
</dbReference>
<dbReference type="EMBL" id="FOES01000061">
    <property type="protein sequence ID" value="SER22057.1"/>
    <property type="molecule type" value="Genomic_DNA"/>
</dbReference>
<dbReference type="AlphaFoldDB" id="A0A1H9MF28"/>
<dbReference type="PANTHER" id="PTHR43861">
    <property type="entry name" value="TRANS-ACONITATE 2-METHYLTRANSFERASE-RELATED"/>
    <property type="match status" value="1"/>
</dbReference>
<dbReference type="SUPFAM" id="SSF53335">
    <property type="entry name" value="S-adenosyl-L-methionine-dependent methyltransferases"/>
    <property type="match status" value="1"/>
</dbReference>
<gene>
    <name evidence="2" type="ORF">SAMN05216362_16113</name>
</gene>
<dbReference type="STRING" id="571933.SAMN05216362_16113"/>
<reference evidence="2 3" key="1">
    <citation type="submission" date="2016-10" db="EMBL/GenBank/DDBJ databases">
        <authorList>
            <person name="de Groot N.N."/>
        </authorList>
    </citation>
    <scope>NUCLEOTIDE SEQUENCE [LARGE SCALE GENOMIC DNA]</scope>
    <source>
        <strain evidence="2 3">DSM 21633</strain>
    </source>
</reference>
<keyword evidence="2" id="KW-0808">Transferase</keyword>
<dbReference type="Pfam" id="PF08241">
    <property type="entry name" value="Methyltransf_11"/>
    <property type="match status" value="1"/>
</dbReference>
<evidence type="ECO:0000313" key="2">
    <source>
        <dbReference type="EMBL" id="SER22057.1"/>
    </source>
</evidence>
<dbReference type="InterPro" id="IPR029063">
    <property type="entry name" value="SAM-dependent_MTases_sf"/>
</dbReference>